<keyword evidence="1" id="KW-0732">Signal</keyword>
<evidence type="ECO:0000256" key="1">
    <source>
        <dbReference type="SAM" id="SignalP"/>
    </source>
</evidence>
<reference evidence="4" key="1">
    <citation type="submission" date="2011-07" db="EMBL/GenBank/DDBJ databases">
        <title>The complete genome of Cyclobacterium marinum DSM 745.</title>
        <authorList>
            <person name="Lucas S."/>
            <person name="Han J."/>
            <person name="Lapidus A."/>
            <person name="Bruce D."/>
            <person name="Goodwin L."/>
            <person name="Pitluck S."/>
            <person name="Peters L."/>
            <person name="Kyrpides N."/>
            <person name="Mavromatis K."/>
            <person name="Ivanova N."/>
            <person name="Ovchinnikova G."/>
            <person name="Chertkov O."/>
            <person name="Detter J.C."/>
            <person name="Tapia R."/>
            <person name="Han C."/>
            <person name="Land M."/>
            <person name="Hauser L."/>
            <person name="Markowitz V."/>
            <person name="Cheng J.-F."/>
            <person name="Hugenholtz P."/>
            <person name="Woyke T."/>
            <person name="Wu D."/>
            <person name="Tindall B."/>
            <person name="Schuetze A."/>
            <person name="Brambilla E."/>
            <person name="Klenk H.-P."/>
            <person name="Eisen J.A."/>
        </authorList>
    </citation>
    <scope>NUCLEOTIDE SEQUENCE [LARGE SCALE GENOMIC DNA]</scope>
    <source>
        <strain evidence="4">ATCC 25205 / DSM 745 / LMG 13164 / NCIMB 1802</strain>
    </source>
</reference>
<proteinExistence type="predicted"/>
<dbReference type="OrthoDB" id="965284at2"/>
<evidence type="ECO:0000259" key="2">
    <source>
        <dbReference type="Pfam" id="PF09851"/>
    </source>
</evidence>
<sequence>MKNLIVVLLMLASFQVMGQRMNEYTASNGITYKPGDTIELNQGSGANGDFVYLTIGGWAAGSSNQMLGANFAGLAVDLKKIRTVKFKGAEKILFTVGGGNITNYHLYIEQAIESCEVKPCKEPEAAATGESKLDKLKKLKDLLDMEAITQAEYDQMKKEILE</sequence>
<feature type="signal peptide" evidence="1">
    <location>
        <begin position="1"/>
        <end position="18"/>
    </location>
</feature>
<keyword evidence="4" id="KW-1185">Reference proteome</keyword>
<dbReference type="Proteomes" id="UP000001635">
    <property type="component" value="Chromosome"/>
</dbReference>
<dbReference type="AlphaFoldDB" id="G0IY11"/>
<dbReference type="Pfam" id="PF09851">
    <property type="entry name" value="SHOCT"/>
    <property type="match status" value="1"/>
</dbReference>
<dbReference type="InterPro" id="IPR018649">
    <property type="entry name" value="SHOCT"/>
</dbReference>
<protein>
    <recommendedName>
        <fullName evidence="2">SHOCT domain-containing protein</fullName>
    </recommendedName>
</protein>
<feature type="chain" id="PRO_5003401371" description="SHOCT domain-containing protein" evidence="1">
    <location>
        <begin position="19"/>
        <end position="162"/>
    </location>
</feature>
<organism evidence="3 4">
    <name type="scientific">Cyclobacterium marinum (strain ATCC 25205 / DSM 745 / LMG 13164 / NCIMB 1802)</name>
    <name type="common">Flectobacillus marinus</name>
    <dbReference type="NCBI Taxonomy" id="880070"/>
    <lineage>
        <taxon>Bacteria</taxon>
        <taxon>Pseudomonadati</taxon>
        <taxon>Bacteroidota</taxon>
        <taxon>Cytophagia</taxon>
        <taxon>Cytophagales</taxon>
        <taxon>Cyclobacteriaceae</taxon>
        <taxon>Cyclobacterium</taxon>
    </lineage>
</organism>
<accession>G0IY11</accession>
<dbReference type="EMBL" id="CP002955">
    <property type="protein sequence ID" value="AEL24344.1"/>
    <property type="molecule type" value="Genomic_DNA"/>
</dbReference>
<dbReference type="RefSeq" id="WP_014018642.1">
    <property type="nucleotide sequence ID" value="NC_015914.1"/>
</dbReference>
<dbReference type="HOGENOM" id="CLU_1632650_0_0_10"/>
<gene>
    <name evidence="3" type="ordered locus">Cycma_0569</name>
</gene>
<feature type="domain" description="SHOCT" evidence="2">
    <location>
        <begin position="134"/>
        <end position="161"/>
    </location>
</feature>
<dbReference type="eggNOG" id="ENOG5033F9Z">
    <property type="taxonomic scope" value="Bacteria"/>
</dbReference>
<name>G0IY11_CYCMS</name>
<dbReference type="KEGG" id="cmr:Cycma_0569"/>
<dbReference type="STRING" id="880070.Cycma_0569"/>
<evidence type="ECO:0000313" key="3">
    <source>
        <dbReference type="EMBL" id="AEL24344.1"/>
    </source>
</evidence>
<evidence type="ECO:0000313" key="4">
    <source>
        <dbReference type="Proteomes" id="UP000001635"/>
    </source>
</evidence>